<organism evidence="2 3">
    <name type="scientific">Arenimonas oryziterrae DSM 21050 = YC6267</name>
    <dbReference type="NCBI Taxonomy" id="1121015"/>
    <lineage>
        <taxon>Bacteria</taxon>
        <taxon>Pseudomonadati</taxon>
        <taxon>Pseudomonadota</taxon>
        <taxon>Gammaproteobacteria</taxon>
        <taxon>Lysobacterales</taxon>
        <taxon>Lysobacteraceae</taxon>
        <taxon>Arenimonas</taxon>
    </lineage>
</organism>
<dbReference type="Proteomes" id="UP000029385">
    <property type="component" value="Unassembled WGS sequence"/>
</dbReference>
<evidence type="ECO:0000313" key="2">
    <source>
        <dbReference type="EMBL" id="KFN44673.1"/>
    </source>
</evidence>
<dbReference type="RefSeq" id="WP_022968843.1">
    <property type="nucleotide sequence ID" value="NZ_ATVD01000002.1"/>
</dbReference>
<comment type="caution">
    <text evidence="2">The sequence shown here is derived from an EMBL/GenBank/DDBJ whole genome shotgun (WGS) entry which is preliminary data.</text>
</comment>
<evidence type="ECO:0000256" key="1">
    <source>
        <dbReference type="SAM" id="SignalP"/>
    </source>
</evidence>
<dbReference type="OrthoDB" id="5965530at2"/>
<sequence>MKSVSLFVLLALSVLSPLRVSAAEVEDYRQIYKDLTARHAQSVVTVKFVMSVNSSGKEERIEDRTQALLVGANGLLLVPDRAVSMDFGAFMPSGGGQGAAPVAKSSDFRVRLPGSDDWLPADLVTRDSQLGLAWLRLRQPPAGLSFVNLSDGIRAEPGMVFFSLLRTSDEWGGVPVFRPGFVMGETRTPKTVLLVDGVPGMAFSADGHPMGYVDIDFGRLMRSSRNGGSGLGLDVADTAMQMTPIDKVASATAQAAKLPVVASGK</sequence>
<gene>
    <name evidence="2" type="ORF">N789_01285</name>
</gene>
<name>A0A091AWJ9_9GAMM</name>
<keyword evidence="1" id="KW-0732">Signal</keyword>
<accession>A0A091AWJ9</accession>
<reference evidence="2 3" key="1">
    <citation type="submission" date="2013-09" db="EMBL/GenBank/DDBJ databases">
        <title>Genome sequencing of Arenimonas oryziterrae.</title>
        <authorList>
            <person name="Chen F."/>
            <person name="Wang G."/>
        </authorList>
    </citation>
    <scope>NUCLEOTIDE SEQUENCE [LARGE SCALE GENOMIC DNA]</scope>
    <source>
        <strain evidence="2 3">YC6267</strain>
    </source>
</reference>
<evidence type="ECO:0000313" key="3">
    <source>
        <dbReference type="Proteomes" id="UP000029385"/>
    </source>
</evidence>
<dbReference type="EMBL" id="AVCI01000001">
    <property type="protein sequence ID" value="KFN44673.1"/>
    <property type="molecule type" value="Genomic_DNA"/>
</dbReference>
<keyword evidence="3" id="KW-1185">Reference proteome</keyword>
<protein>
    <submittedName>
        <fullName evidence="2">Uncharacterized protein</fullName>
    </submittedName>
</protein>
<proteinExistence type="predicted"/>
<dbReference type="STRING" id="1121015.GCA_000420545_01203"/>
<dbReference type="eggNOG" id="ENOG502ZXNM">
    <property type="taxonomic scope" value="Bacteria"/>
</dbReference>
<feature type="chain" id="PRO_5001869027" evidence="1">
    <location>
        <begin position="23"/>
        <end position="265"/>
    </location>
</feature>
<dbReference type="AlphaFoldDB" id="A0A091AWJ9"/>
<feature type="signal peptide" evidence="1">
    <location>
        <begin position="1"/>
        <end position="22"/>
    </location>
</feature>
<dbReference type="PATRIC" id="fig|1121015.4.peg.254"/>